<gene>
    <name evidence="6" type="primary">stcW_8</name>
    <name evidence="6" type="ORF">LAWI1_G001491</name>
</gene>
<dbReference type="InterPro" id="IPR051209">
    <property type="entry name" value="FAD-bind_Monooxygenase_sf"/>
</dbReference>
<organism evidence="6 7">
    <name type="scientific">Lachnellula willkommii</name>
    <dbReference type="NCBI Taxonomy" id="215461"/>
    <lineage>
        <taxon>Eukaryota</taxon>
        <taxon>Fungi</taxon>
        <taxon>Dikarya</taxon>
        <taxon>Ascomycota</taxon>
        <taxon>Pezizomycotina</taxon>
        <taxon>Leotiomycetes</taxon>
        <taxon>Helotiales</taxon>
        <taxon>Lachnaceae</taxon>
        <taxon>Lachnellula</taxon>
    </lineage>
</organism>
<dbReference type="EMBL" id="QGML01000502">
    <property type="protein sequence ID" value="TVY91633.1"/>
    <property type="molecule type" value="Genomic_DNA"/>
</dbReference>
<dbReference type="InterPro" id="IPR020946">
    <property type="entry name" value="Flavin_mOase-like"/>
</dbReference>
<dbReference type="SUPFAM" id="SSF51905">
    <property type="entry name" value="FAD/NAD(P)-binding domain"/>
    <property type="match status" value="2"/>
</dbReference>
<name>A0A559MF85_9HELO</name>
<dbReference type="Gene3D" id="3.50.50.60">
    <property type="entry name" value="FAD/NAD(P)-binding domain"/>
    <property type="match status" value="2"/>
</dbReference>
<dbReference type="GO" id="GO:0050660">
    <property type="term" value="F:flavin adenine dinucleotide binding"/>
    <property type="evidence" value="ECO:0007669"/>
    <property type="project" value="InterPro"/>
</dbReference>
<dbReference type="GO" id="GO:0004499">
    <property type="term" value="F:N,N-dimethylaniline monooxygenase activity"/>
    <property type="evidence" value="ECO:0007669"/>
    <property type="project" value="InterPro"/>
</dbReference>
<comment type="similarity">
    <text evidence="1">Belongs to the FAD-binding monooxygenase family.</text>
</comment>
<evidence type="ECO:0000256" key="5">
    <source>
        <dbReference type="SAM" id="Phobius"/>
    </source>
</evidence>
<feature type="transmembrane region" description="Helical" evidence="5">
    <location>
        <begin position="50"/>
        <end position="70"/>
    </location>
</feature>
<keyword evidence="4" id="KW-0560">Oxidoreductase</keyword>
<keyword evidence="5" id="KW-1133">Transmembrane helix</keyword>
<keyword evidence="5" id="KW-0472">Membrane</keyword>
<evidence type="ECO:0000256" key="3">
    <source>
        <dbReference type="ARBA" id="ARBA00022827"/>
    </source>
</evidence>
<evidence type="ECO:0000313" key="6">
    <source>
        <dbReference type="EMBL" id="TVY91633.1"/>
    </source>
</evidence>
<evidence type="ECO:0000256" key="1">
    <source>
        <dbReference type="ARBA" id="ARBA00010139"/>
    </source>
</evidence>
<accession>A0A559MF85</accession>
<dbReference type="Pfam" id="PF00743">
    <property type="entry name" value="FMO-like"/>
    <property type="match status" value="1"/>
</dbReference>
<proteinExistence type="inferred from homology"/>
<evidence type="ECO:0000256" key="4">
    <source>
        <dbReference type="ARBA" id="ARBA00023002"/>
    </source>
</evidence>
<dbReference type="Proteomes" id="UP000315522">
    <property type="component" value="Unassembled WGS sequence"/>
</dbReference>
<dbReference type="AlphaFoldDB" id="A0A559MF85"/>
<keyword evidence="5" id="KW-0812">Transmembrane</keyword>
<evidence type="ECO:0000256" key="2">
    <source>
        <dbReference type="ARBA" id="ARBA00022630"/>
    </source>
</evidence>
<dbReference type="GO" id="GO:0050661">
    <property type="term" value="F:NADP binding"/>
    <property type="evidence" value="ECO:0007669"/>
    <property type="project" value="InterPro"/>
</dbReference>
<comment type="caution">
    <text evidence="6">The sequence shown here is derived from an EMBL/GenBank/DDBJ whole genome shotgun (WGS) entry which is preliminary data.</text>
</comment>
<sequence>MAGIPKARVETISRHLTGDTTSFLADSRPKFKLEDHPVDAVRSLKGRRNLNVAVIGAGISGITAGVLFPAKVPGINLTIFEKNRDVGGTWFENIYPGVRCDVPANVYQSTYSPNTQWTEEFAQGPEIRAYWQNLASKQNVYQYIKFERKVTHAQWDPVEAKWVIRVHDLKSQNTTTEKFDILITAIGRFNAWKLPEYPGIDEYQGHLRHSSNWDPNFDATGKRVAVIGNGASGIQIVPELQKVAQHLDHYARSRTWIAGSLGGRDRLAEPMRFSQEQQKDFQDPEKYLAYRKALENTYWTKFAGLLKNSKESLASREEFRELMAKRLTEKPELLDAIVPDFSPNCRRLTPGPGYLEALSKENVSFIQRKIKRFTKGGIETEDGVHRPVDAVICSTGANVDYAFPFPVVSGDVDLAEAWKPEGKFGFPYSYLGFATPGFPNLFFIHGPNAAGHSGTFPHGVENQVAYLSRLLRKISGQGIKSLVPSKAAADDFVEYCDAFFPTTVLTEGCSSWSNGGRPGARIHGHWPGSAAHLNFIRRSPRWEDFEYEVLESNKSGNRFSYWGNGRTAKESDSGSDLTPYLKTPDQVDLRDWHESWWDL</sequence>
<dbReference type="PANTHER" id="PTHR42877">
    <property type="entry name" value="L-ORNITHINE N(5)-MONOOXYGENASE-RELATED"/>
    <property type="match status" value="1"/>
</dbReference>
<protein>
    <submittedName>
        <fullName evidence="6">Putative sterigmatocystin biosynthesis monooxygenase</fullName>
    </submittedName>
</protein>
<keyword evidence="2" id="KW-0285">Flavoprotein</keyword>
<reference evidence="6 7" key="1">
    <citation type="submission" date="2018-05" db="EMBL/GenBank/DDBJ databases">
        <title>Genome sequencing and assembly of the regulated plant pathogen Lachnellula willkommii and related sister species for the development of diagnostic species identification markers.</title>
        <authorList>
            <person name="Giroux E."/>
            <person name="Bilodeau G."/>
        </authorList>
    </citation>
    <scope>NUCLEOTIDE SEQUENCE [LARGE SCALE GENOMIC DNA]</scope>
    <source>
        <strain evidence="6 7">CBS 172.35</strain>
    </source>
</reference>
<dbReference type="PANTHER" id="PTHR42877:SF6">
    <property type="entry name" value="MONOOXYGENASE, PUTATIVE (AFU_ORTHOLOGUE AFUA_3G15050)-RELATED"/>
    <property type="match status" value="1"/>
</dbReference>
<dbReference type="InterPro" id="IPR036188">
    <property type="entry name" value="FAD/NAD-bd_sf"/>
</dbReference>
<evidence type="ECO:0000313" key="7">
    <source>
        <dbReference type="Proteomes" id="UP000315522"/>
    </source>
</evidence>
<keyword evidence="7" id="KW-1185">Reference proteome</keyword>
<keyword evidence="3" id="KW-0274">FAD</keyword>
<keyword evidence="6" id="KW-0503">Monooxygenase</keyword>